<name>A0A8H4AV73_GIGMA</name>
<evidence type="ECO:0000259" key="5">
    <source>
        <dbReference type="Pfam" id="PF00501"/>
    </source>
</evidence>
<dbReference type="SUPFAM" id="SSF56801">
    <property type="entry name" value="Acetyl-CoA synthetase-like"/>
    <property type="match status" value="1"/>
</dbReference>
<organism evidence="7 8">
    <name type="scientific">Gigaspora margarita</name>
    <dbReference type="NCBI Taxonomy" id="4874"/>
    <lineage>
        <taxon>Eukaryota</taxon>
        <taxon>Fungi</taxon>
        <taxon>Fungi incertae sedis</taxon>
        <taxon>Mucoromycota</taxon>
        <taxon>Glomeromycotina</taxon>
        <taxon>Glomeromycetes</taxon>
        <taxon>Diversisporales</taxon>
        <taxon>Gigasporaceae</taxon>
        <taxon>Gigaspora</taxon>
    </lineage>
</organism>
<protein>
    <recommendedName>
        <fullName evidence="1">acetate--CoA ligase</fullName>
        <ecNumber evidence="1">6.2.1.1</ecNumber>
    </recommendedName>
</protein>
<dbReference type="PANTHER" id="PTHR24095:SF14">
    <property type="entry name" value="ACETYL-COENZYME A SYNTHETASE 1"/>
    <property type="match status" value="1"/>
</dbReference>
<feature type="domain" description="AMP-binding enzyme C-terminal" evidence="6">
    <location>
        <begin position="120"/>
        <end position="187"/>
    </location>
</feature>
<evidence type="ECO:0000256" key="1">
    <source>
        <dbReference type="ARBA" id="ARBA00013275"/>
    </source>
</evidence>
<evidence type="ECO:0000256" key="4">
    <source>
        <dbReference type="ARBA" id="ARBA00022840"/>
    </source>
</evidence>
<evidence type="ECO:0000256" key="3">
    <source>
        <dbReference type="ARBA" id="ARBA00022741"/>
    </source>
</evidence>
<dbReference type="InterPro" id="IPR045851">
    <property type="entry name" value="AMP-bd_C_sf"/>
</dbReference>
<keyword evidence="8" id="KW-1185">Reference proteome</keyword>
<proteinExistence type="predicted"/>
<feature type="domain" description="AMP-dependent synthetase/ligase" evidence="5">
    <location>
        <begin position="2"/>
        <end position="57"/>
    </location>
</feature>
<evidence type="ECO:0000313" key="7">
    <source>
        <dbReference type="EMBL" id="KAF0536471.1"/>
    </source>
</evidence>
<dbReference type="Proteomes" id="UP000439903">
    <property type="component" value="Unassembled WGS sequence"/>
</dbReference>
<keyword evidence="2 7" id="KW-0436">Ligase</keyword>
<evidence type="ECO:0000313" key="8">
    <source>
        <dbReference type="Proteomes" id="UP000439903"/>
    </source>
</evidence>
<dbReference type="GO" id="GO:0003987">
    <property type="term" value="F:acetate-CoA ligase activity"/>
    <property type="evidence" value="ECO:0007669"/>
    <property type="project" value="UniProtKB-EC"/>
</dbReference>
<dbReference type="Pfam" id="PF13193">
    <property type="entry name" value="AMP-binding_C"/>
    <property type="match status" value="1"/>
</dbReference>
<evidence type="ECO:0000259" key="6">
    <source>
        <dbReference type="Pfam" id="PF13193"/>
    </source>
</evidence>
<dbReference type="GO" id="GO:0006085">
    <property type="term" value="P:acetyl-CoA biosynthetic process"/>
    <property type="evidence" value="ECO:0007669"/>
    <property type="project" value="TreeGrafter"/>
</dbReference>
<dbReference type="EC" id="6.2.1.1" evidence="1"/>
<accession>A0A8H4AV73</accession>
<dbReference type="OrthoDB" id="1706066at2759"/>
<evidence type="ECO:0000256" key="2">
    <source>
        <dbReference type="ARBA" id="ARBA00022598"/>
    </source>
</evidence>
<dbReference type="PANTHER" id="PTHR24095">
    <property type="entry name" value="ACETYL-COENZYME A SYNTHETASE"/>
    <property type="match status" value="1"/>
</dbReference>
<dbReference type="InterPro" id="IPR042099">
    <property type="entry name" value="ANL_N_sf"/>
</dbReference>
<dbReference type="InterPro" id="IPR025110">
    <property type="entry name" value="AMP-bd_C"/>
</dbReference>
<dbReference type="Pfam" id="PF00501">
    <property type="entry name" value="AMP-binding"/>
    <property type="match status" value="1"/>
</dbReference>
<dbReference type="EMBL" id="WTPW01000199">
    <property type="protein sequence ID" value="KAF0536471.1"/>
    <property type="molecule type" value="Genomic_DNA"/>
</dbReference>
<dbReference type="Gene3D" id="3.40.50.12780">
    <property type="entry name" value="N-terminal domain of ligase-like"/>
    <property type="match status" value="1"/>
</dbReference>
<dbReference type="GO" id="GO:0005524">
    <property type="term" value="F:ATP binding"/>
    <property type="evidence" value="ECO:0007669"/>
    <property type="project" value="UniProtKB-KW"/>
</dbReference>
<dbReference type="InterPro" id="IPR000873">
    <property type="entry name" value="AMP-dep_synth/lig_dom"/>
</dbReference>
<dbReference type="GO" id="GO:0005829">
    <property type="term" value="C:cytosol"/>
    <property type="evidence" value="ECO:0007669"/>
    <property type="project" value="TreeGrafter"/>
</dbReference>
<comment type="caution">
    <text evidence="7">The sequence shown here is derived from an EMBL/GenBank/DDBJ whole genome shotgun (WGS) entry which is preliminary data.</text>
</comment>
<keyword evidence="3" id="KW-0547">Nucleotide-binding</keyword>
<keyword evidence="4" id="KW-0067">ATP-binding</keyword>
<dbReference type="AlphaFoldDB" id="A0A8H4AV73"/>
<dbReference type="Gene3D" id="3.30.300.30">
    <property type="match status" value="1"/>
</dbReference>
<reference evidence="7 8" key="1">
    <citation type="journal article" date="2019" name="Environ. Microbiol.">
        <title>At the nexus of three kingdoms: the genome of the mycorrhizal fungus Gigaspora margarita provides insights into plant, endobacterial and fungal interactions.</title>
        <authorList>
            <person name="Venice F."/>
            <person name="Ghignone S."/>
            <person name="Salvioli di Fossalunga A."/>
            <person name="Amselem J."/>
            <person name="Novero M."/>
            <person name="Xianan X."/>
            <person name="Sedzielewska Toro K."/>
            <person name="Morin E."/>
            <person name="Lipzen A."/>
            <person name="Grigoriev I.V."/>
            <person name="Henrissat B."/>
            <person name="Martin F.M."/>
            <person name="Bonfante P."/>
        </authorList>
    </citation>
    <scope>NUCLEOTIDE SEQUENCE [LARGE SCALE GENOMIC DNA]</scope>
    <source>
        <strain evidence="7 8">BEG34</strain>
    </source>
</reference>
<sequence>MADIGWITGHTYVVYDPLACGGTSVLFESTPLYPTPSRYWEVVAKHKITHFYTAPTAILGEPIDPESWKWYNEIVGRNGCSPGSATLPFFGIDLAVLDSITGKEIIKTEAEGHRISTAAIESALDALPTVAETAAIGESVHAFAILKPNCSIDVKELALQIRKVIGPFAMPKKIYIVSDLPKTRSGKIMRRILRKSISNETDQLGDLSTLSDKYSG</sequence>
<gene>
    <name evidence="7" type="ORF">F8M41_009136</name>
</gene>